<protein>
    <submittedName>
        <fullName evidence="1">Type I-E CRISPR-associated protein Cas7/Cse4/CasC</fullName>
    </submittedName>
</protein>
<proteinExistence type="predicted"/>
<organism evidence="1 2">
    <name type="scientific">Streptomyces javensis</name>
    <dbReference type="NCBI Taxonomy" id="114698"/>
    <lineage>
        <taxon>Bacteria</taxon>
        <taxon>Bacillati</taxon>
        <taxon>Actinomycetota</taxon>
        <taxon>Actinomycetes</taxon>
        <taxon>Kitasatosporales</taxon>
        <taxon>Streptomycetaceae</taxon>
        <taxon>Streptomyces</taxon>
        <taxon>Streptomyces violaceusniger group</taxon>
    </lineage>
</organism>
<dbReference type="Pfam" id="PF09344">
    <property type="entry name" value="Cas_CT1975"/>
    <property type="match status" value="1"/>
</dbReference>
<sequence>MQRAVHAPGRFVDLHVLQSVPYANLNRDDTNSVKTVQYGNVERTRVSSQCWKRATRLYFERTLGQKALRTRRIGEAVAKDLRERCGWPEDLARRAGQHIAAGSSIKADPPDDAVPAWSTNAMVYVPGTAVTELADLATEHRQVLEAAPDMKKGGKSVLPKGDIDAVLRSRNGVISLLGRMLAEVDGAGVDGAVQVAHAMTTHATDVEVDYFSAVDDITADWKDTAGSAHMGSTEHSAGVFYRYATVDLDDLLRNIDGDITAARELTSAFAEAFVLSVPQAKKNSTAPHTIPDLVHIAVRGDRPVSFAAGFEEPVTADRHGGYATASRQQLAAYATAAHQLLGERGLLASGWASLEDKDLTGLGERHSSFPELIDLNLDAALAPTAPAEAEA</sequence>
<dbReference type="EMBL" id="JAEEAQ010000014">
    <property type="protein sequence ID" value="MBI0312002.1"/>
    <property type="molecule type" value="Genomic_DNA"/>
</dbReference>
<dbReference type="RefSeq" id="WP_198275280.1">
    <property type="nucleotide sequence ID" value="NZ_BAAAIF010000069.1"/>
</dbReference>
<evidence type="ECO:0000313" key="2">
    <source>
        <dbReference type="Proteomes" id="UP000638849"/>
    </source>
</evidence>
<gene>
    <name evidence="1" type="primary">cas7e</name>
    <name evidence="1" type="ORF">JBF12_02930</name>
</gene>
<dbReference type="InterPro" id="IPR010148">
    <property type="entry name" value="CRISPR-assoc_prot_CT1975"/>
</dbReference>
<dbReference type="NCBIfam" id="TIGR01869">
    <property type="entry name" value="casC_Cse4"/>
    <property type="match status" value="1"/>
</dbReference>
<comment type="caution">
    <text evidence="1">The sequence shown here is derived from an EMBL/GenBank/DDBJ whole genome shotgun (WGS) entry which is preliminary data.</text>
</comment>
<name>A0ABS0R3N8_9ACTN</name>
<reference evidence="1 2" key="1">
    <citation type="submission" date="2020-12" db="EMBL/GenBank/DDBJ databases">
        <authorList>
            <person name="Kusuma A.B."/>
            <person name="Nouioui I."/>
            <person name="Goodfellow M."/>
        </authorList>
    </citation>
    <scope>NUCLEOTIDE SEQUENCE [LARGE SCALE GENOMIC DNA]</scope>
    <source>
        <strain evidence="1 2">DSM 41764</strain>
    </source>
</reference>
<keyword evidence="2" id="KW-1185">Reference proteome</keyword>
<accession>A0ABS0R3N8</accession>
<dbReference type="Proteomes" id="UP000638849">
    <property type="component" value="Unassembled WGS sequence"/>
</dbReference>
<evidence type="ECO:0000313" key="1">
    <source>
        <dbReference type="EMBL" id="MBI0312002.1"/>
    </source>
</evidence>